<feature type="transmembrane region" description="Helical" evidence="5">
    <location>
        <begin position="21"/>
        <end position="39"/>
    </location>
</feature>
<evidence type="ECO:0000256" key="2">
    <source>
        <dbReference type="ARBA" id="ARBA00022692"/>
    </source>
</evidence>
<evidence type="ECO:0000313" key="6">
    <source>
        <dbReference type="EMBL" id="MVS99641.1"/>
    </source>
</evidence>
<keyword evidence="4 5" id="KW-0472">Membrane</keyword>
<sequence length="147" mass="16956">MQFMPRCWPWFRQHMEHGMSVELTLLIWSAGLAFAYLAVQSAAYRLDYGIVHAGTQRDNERPPNKWAARGNRCLRNFLETYGIFIALAVATEISGRSDSLTQWGAQIWFWARWAYLPAYFIDVPLMRSSFWMVSLVGLLMLFVGVAV</sequence>
<protein>
    <recommendedName>
        <fullName evidence="8">MAPEG family protein</fullName>
    </recommendedName>
</protein>
<dbReference type="AlphaFoldDB" id="A0A7X3FRY3"/>
<dbReference type="InterPro" id="IPR023352">
    <property type="entry name" value="MAPEG-like_dom_sf"/>
</dbReference>
<keyword evidence="7" id="KW-1185">Reference proteome</keyword>
<name>A0A7X3FRY3_9HYPH</name>
<dbReference type="PANTHER" id="PTHR35371:SF1">
    <property type="entry name" value="BLR7753 PROTEIN"/>
    <property type="match status" value="1"/>
</dbReference>
<proteinExistence type="predicted"/>
<evidence type="ECO:0000313" key="7">
    <source>
        <dbReference type="Proteomes" id="UP000438106"/>
    </source>
</evidence>
<organism evidence="6 7">
    <name type="scientific">Devosia marina</name>
    <dbReference type="NCBI Taxonomy" id="2683198"/>
    <lineage>
        <taxon>Bacteria</taxon>
        <taxon>Pseudomonadati</taxon>
        <taxon>Pseudomonadota</taxon>
        <taxon>Alphaproteobacteria</taxon>
        <taxon>Hyphomicrobiales</taxon>
        <taxon>Devosiaceae</taxon>
        <taxon>Devosia</taxon>
    </lineage>
</organism>
<dbReference type="InterPro" id="IPR001129">
    <property type="entry name" value="Membr-assoc_MAPEG"/>
</dbReference>
<comment type="subcellular location">
    <subcellularLocation>
        <location evidence="1">Membrane</location>
    </subcellularLocation>
</comment>
<evidence type="ECO:0000256" key="5">
    <source>
        <dbReference type="SAM" id="Phobius"/>
    </source>
</evidence>
<gene>
    <name evidence="6" type="ORF">GO014_11465</name>
</gene>
<dbReference type="SUPFAM" id="SSF161084">
    <property type="entry name" value="MAPEG domain-like"/>
    <property type="match status" value="1"/>
</dbReference>
<reference evidence="6 7" key="1">
    <citation type="submission" date="2019-12" db="EMBL/GenBank/DDBJ databases">
        <title>Devosia maris sp. nov., isolated from the deep seawater.</title>
        <authorList>
            <person name="Liu Y."/>
        </authorList>
    </citation>
    <scope>NUCLEOTIDE SEQUENCE [LARGE SCALE GENOMIC DNA]</scope>
    <source>
        <strain evidence="6 7">L53-10-65</strain>
    </source>
</reference>
<keyword evidence="3 5" id="KW-1133">Transmembrane helix</keyword>
<evidence type="ECO:0000256" key="4">
    <source>
        <dbReference type="ARBA" id="ARBA00023136"/>
    </source>
</evidence>
<evidence type="ECO:0000256" key="1">
    <source>
        <dbReference type="ARBA" id="ARBA00004370"/>
    </source>
</evidence>
<dbReference type="EMBL" id="WQRF01000003">
    <property type="protein sequence ID" value="MVS99641.1"/>
    <property type="molecule type" value="Genomic_DNA"/>
</dbReference>
<evidence type="ECO:0000256" key="3">
    <source>
        <dbReference type="ARBA" id="ARBA00022989"/>
    </source>
</evidence>
<evidence type="ECO:0008006" key="8">
    <source>
        <dbReference type="Google" id="ProtNLM"/>
    </source>
</evidence>
<dbReference type="Pfam" id="PF01124">
    <property type="entry name" value="MAPEG"/>
    <property type="match status" value="1"/>
</dbReference>
<feature type="transmembrane region" description="Helical" evidence="5">
    <location>
        <begin position="129"/>
        <end position="146"/>
    </location>
</feature>
<dbReference type="PANTHER" id="PTHR35371">
    <property type="entry name" value="INNER MEMBRANE PROTEIN"/>
    <property type="match status" value="1"/>
</dbReference>
<dbReference type="GO" id="GO:0016020">
    <property type="term" value="C:membrane"/>
    <property type="evidence" value="ECO:0007669"/>
    <property type="project" value="UniProtKB-SubCell"/>
</dbReference>
<dbReference type="Proteomes" id="UP000438106">
    <property type="component" value="Unassembled WGS sequence"/>
</dbReference>
<keyword evidence="2 5" id="KW-0812">Transmembrane</keyword>
<comment type="caution">
    <text evidence="6">The sequence shown here is derived from an EMBL/GenBank/DDBJ whole genome shotgun (WGS) entry which is preliminary data.</text>
</comment>
<accession>A0A7X3FRY3</accession>
<dbReference type="Gene3D" id="1.20.120.550">
    <property type="entry name" value="Membrane associated eicosanoid/glutathione metabolism-like domain"/>
    <property type="match status" value="1"/>
</dbReference>